<gene>
    <name evidence="2" type="ORF">NTEN_LOCUS17652</name>
</gene>
<evidence type="ECO:0000313" key="3">
    <source>
        <dbReference type="Proteomes" id="UP000479000"/>
    </source>
</evidence>
<dbReference type="AlphaFoldDB" id="A0A6H5HB24"/>
<name>A0A6H5HB24_9HEMI</name>
<organism evidence="2 3">
    <name type="scientific">Nesidiocoris tenuis</name>
    <dbReference type="NCBI Taxonomy" id="355587"/>
    <lineage>
        <taxon>Eukaryota</taxon>
        <taxon>Metazoa</taxon>
        <taxon>Ecdysozoa</taxon>
        <taxon>Arthropoda</taxon>
        <taxon>Hexapoda</taxon>
        <taxon>Insecta</taxon>
        <taxon>Pterygota</taxon>
        <taxon>Neoptera</taxon>
        <taxon>Paraneoptera</taxon>
        <taxon>Hemiptera</taxon>
        <taxon>Heteroptera</taxon>
        <taxon>Panheteroptera</taxon>
        <taxon>Cimicomorpha</taxon>
        <taxon>Miridae</taxon>
        <taxon>Dicyphina</taxon>
        <taxon>Nesidiocoris</taxon>
    </lineage>
</organism>
<sequence>MFTTKDLVVLLDDANEFYQFLDFSYKKLLSPSSEVSNDRCGFVRINKDSVVPYTVKDKCRYVPLFYFEGETDTLKKSTGVLGPWDLAYLKFCCKVQGIRSELFANDDCPVISLLDIKSFFPTGTVFDEYWPTKTVDSQLLVSAKSSVRTPNTGSWIQAPPAPNPTAAANAVPPTAHPADLHAGAVPPSLSQSANAMTGWLLNRYPSTVASVGNSRLQSSQVTAARIQQQVQQALHQLLVEHCFKGISTLHCSSLMSSLVYRRYYGTSQEVIDLSSPPHSPNNRAMMMNDNNLKSQKPPRNLYKSQLTQK</sequence>
<dbReference type="OrthoDB" id="6615917at2759"/>
<reference evidence="2 3" key="1">
    <citation type="submission" date="2020-02" db="EMBL/GenBank/DDBJ databases">
        <authorList>
            <person name="Ferguson B K."/>
        </authorList>
    </citation>
    <scope>NUCLEOTIDE SEQUENCE [LARGE SCALE GENOMIC DNA]</scope>
</reference>
<keyword evidence="3" id="KW-1185">Reference proteome</keyword>
<dbReference type="Proteomes" id="UP000479000">
    <property type="component" value="Unassembled WGS sequence"/>
</dbReference>
<dbReference type="EMBL" id="CADCXU010025675">
    <property type="protein sequence ID" value="CAB0012966.1"/>
    <property type="molecule type" value="Genomic_DNA"/>
</dbReference>
<accession>A0A6H5HB24</accession>
<feature type="region of interest" description="Disordered" evidence="1">
    <location>
        <begin position="273"/>
        <end position="309"/>
    </location>
</feature>
<evidence type="ECO:0000256" key="1">
    <source>
        <dbReference type="SAM" id="MobiDB-lite"/>
    </source>
</evidence>
<proteinExistence type="predicted"/>
<evidence type="ECO:0000313" key="2">
    <source>
        <dbReference type="EMBL" id="CAB0012966.1"/>
    </source>
</evidence>
<protein>
    <submittedName>
        <fullName evidence="2">Uncharacterized protein</fullName>
    </submittedName>
</protein>